<feature type="signal peptide" evidence="2">
    <location>
        <begin position="1"/>
        <end position="25"/>
    </location>
</feature>
<sequence>MDYKKFLTLPLVTTLLFVNSGVASADSHHEMDELNIQTEAIELRTSLDHLLTEHAFLAIEVMKNGADGSEDFESSVNALNANTEELSSAIAGVYGEDAGNSFNEMWTNHIGFFVDYVVAVTEEDEAGQEEALEALGKYREDFSQFLETATEERLEAEALAEGLQMHVDQLVGAFDAYVMGDYETSYNYEREAIHHMLMVSKGLSTAITEQFPEEFNHTQAVTPASDLRSELNYLFTEHAGFAVIAMQNGIDGAEDFEASAMALDQNTEDLTAAVEDVYGPEGAEQFNTLWSDHIGYFVDYVNATAEEDEAGKEEALENLADYQDEFSTFMDTATEGNFAKDDLAEGLGMHVDQLINAFEAYNSGDYATAYDLTREAYHHMLGPAEGLTNAIVMQYPEMFESNMPDEMPNTAVNNDNNYSLIILIMAGIVAAGAIVITQKRRNQKVK</sequence>
<evidence type="ECO:0000256" key="2">
    <source>
        <dbReference type="SAM" id="SignalP"/>
    </source>
</evidence>
<dbReference type="EMBL" id="JBHUOQ010000005">
    <property type="protein sequence ID" value="MFD2831547.1"/>
    <property type="molecule type" value="Genomic_DNA"/>
</dbReference>
<protein>
    <submittedName>
        <fullName evidence="3">Copper amine oxidase</fullName>
    </submittedName>
</protein>
<organism evidence="3 4">
    <name type="scientific">Corticicoccus populi</name>
    <dbReference type="NCBI Taxonomy" id="1812821"/>
    <lineage>
        <taxon>Bacteria</taxon>
        <taxon>Bacillati</taxon>
        <taxon>Bacillota</taxon>
        <taxon>Bacilli</taxon>
        <taxon>Bacillales</taxon>
        <taxon>Staphylococcaceae</taxon>
        <taxon>Corticicoccus</taxon>
    </lineage>
</organism>
<keyword evidence="1" id="KW-1133">Transmembrane helix</keyword>
<keyword evidence="4" id="KW-1185">Reference proteome</keyword>
<proteinExistence type="predicted"/>
<gene>
    <name evidence="3" type="ORF">ACFSX4_13805</name>
</gene>
<feature type="chain" id="PRO_5045851893" evidence="2">
    <location>
        <begin position="26"/>
        <end position="446"/>
    </location>
</feature>
<keyword evidence="1" id="KW-0472">Membrane</keyword>
<name>A0ABW5WYV3_9STAP</name>
<evidence type="ECO:0000313" key="3">
    <source>
        <dbReference type="EMBL" id="MFD2831547.1"/>
    </source>
</evidence>
<comment type="caution">
    <text evidence="3">The sequence shown here is derived from an EMBL/GenBank/DDBJ whole genome shotgun (WGS) entry which is preliminary data.</text>
</comment>
<keyword evidence="2" id="KW-0732">Signal</keyword>
<feature type="transmembrane region" description="Helical" evidence="1">
    <location>
        <begin position="418"/>
        <end position="437"/>
    </location>
</feature>
<reference evidence="4" key="1">
    <citation type="journal article" date="2019" name="Int. J. Syst. Evol. Microbiol.">
        <title>The Global Catalogue of Microorganisms (GCM) 10K type strain sequencing project: providing services to taxonomists for standard genome sequencing and annotation.</title>
        <authorList>
            <consortium name="The Broad Institute Genomics Platform"/>
            <consortium name="The Broad Institute Genome Sequencing Center for Infectious Disease"/>
            <person name="Wu L."/>
            <person name="Ma J."/>
        </authorList>
    </citation>
    <scope>NUCLEOTIDE SEQUENCE [LARGE SCALE GENOMIC DNA]</scope>
    <source>
        <strain evidence="4">KCTC 33575</strain>
    </source>
</reference>
<keyword evidence="1" id="KW-0812">Transmembrane</keyword>
<evidence type="ECO:0000256" key="1">
    <source>
        <dbReference type="SAM" id="Phobius"/>
    </source>
</evidence>
<evidence type="ECO:0000313" key="4">
    <source>
        <dbReference type="Proteomes" id="UP001597519"/>
    </source>
</evidence>
<dbReference type="RefSeq" id="WP_377775870.1">
    <property type="nucleotide sequence ID" value="NZ_JBHUOQ010000005.1"/>
</dbReference>
<accession>A0ABW5WYV3</accession>
<dbReference type="Proteomes" id="UP001597519">
    <property type="component" value="Unassembled WGS sequence"/>
</dbReference>